<proteinExistence type="predicted"/>
<gene>
    <name evidence="1" type="ORF">ABNN70_00610</name>
</gene>
<dbReference type="AlphaFoldDB" id="A0AAU8IFV8"/>
<evidence type="ECO:0000313" key="1">
    <source>
        <dbReference type="EMBL" id="XCJ17092.1"/>
    </source>
</evidence>
<protein>
    <submittedName>
        <fullName evidence="1">Uncharacterized protein</fullName>
    </submittedName>
</protein>
<accession>A0AAU8IFV8</accession>
<organism evidence="1">
    <name type="scientific">Sporolactobacillus sp. Y61</name>
    <dbReference type="NCBI Taxonomy" id="3160863"/>
    <lineage>
        <taxon>Bacteria</taxon>
        <taxon>Bacillati</taxon>
        <taxon>Bacillota</taxon>
        <taxon>Bacilli</taxon>
        <taxon>Bacillales</taxon>
        <taxon>Sporolactobacillaceae</taxon>
        <taxon>Sporolactobacillus</taxon>
    </lineage>
</organism>
<reference evidence="1" key="1">
    <citation type="submission" date="2024-06" db="EMBL/GenBank/DDBJ databases">
        <authorList>
            <person name="Fan A."/>
            <person name="Zhang F.Y."/>
            <person name="Zhang L."/>
        </authorList>
    </citation>
    <scope>NUCLEOTIDE SEQUENCE</scope>
    <source>
        <strain evidence="1">Y61</strain>
    </source>
</reference>
<dbReference type="EMBL" id="CP159510">
    <property type="protein sequence ID" value="XCJ17092.1"/>
    <property type="molecule type" value="Genomic_DNA"/>
</dbReference>
<name>A0AAU8IFV8_9BACL</name>
<dbReference type="RefSeq" id="WP_129930641.1">
    <property type="nucleotide sequence ID" value="NZ_CP159510.1"/>
</dbReference>
<sequence length="70" mass="7515">MSKKDTQPVTPLPVNATKAAILDQEIQYDIRDGAKDAVKDTVSGLWEAATNPVETLKGTWHAVNPPNSNG</sequence>